<dbReference type="InterPro" id="IPR010982">
    <property type="entry name" value="Lambda_DNA-bd_dom_sf"/>
</dbReference>
<reference evidence="2 3" key="1">
    <citation type="submission" date="2022-06" db="EMBL/GenBank/DDBJ databases">
        <title>A taxonomic note on the genus Prevotella: Description of four novel genera and emended description of the genera Hallella and Xylanibacter.</title>
        <authorList>
            <person name="Hitch T.C.A."/>
        </authorList>
    </citation>
    <scope>NUCLEOTIDE SEQUENCE [LARGE SCALE GENOMIC DNA]</scope>
    <source>
        <strain evidence="2 3">DSM 100619</strain>
    </source>
</reference>
<protein>
    <submittedName>
        <fullName evidence="2">Helix-turn-helix transcriptional regulator</fullName>
    </submittedName>
</protein>
<evidence type="ECO:0000313" key="3">
    <source>
        <dbReference type="Proteomes" id="UP001204015"/>
    </source>
</evidence>
<name>A0ABT1BZ00_9BACT</name>
<dbReference type="Gene3D" id="1.10.260.40">
    <property type="entry name" value="lambda repressor-like DNA-binding domains"/>
    <property type="match status" value="1"/>
</dbReference>
<sequence length="133" mass="15287">MNEKRSIIADALTKYGEANRRKVRNKIIIATKISRRLRELKMPQKVFAEKIGKPASEVSDILSGDRNLTIDTMTDIERVLDMRLLDTTLFDSCIIKKECTQNVTATKHYKSYSYATVPVKLEAHYIDEYAKCV</sequence>
<organism evidence="2 3">
    <name type="scientific">Segatella cerevisiae</name>
    <dbReference type="NCBI Taxonomy" id="2053716"/>
    <lineage>
        <taxon>Bacteria</taxon>
        <taxon>Pseudomonadati</taxon>
        <taxon>Bacteroidota</taxon>
        <taxon>Bacteroidia</taxon>
        <taxon>Bacteroidales</taxon>
        <taxon>Prevotellaceae</taxon>
        <taxon>Segatella</taxon>
    </lineage>
</organism>
<dbReference type="EMBL" id="JAMXLY010000033">
    <property type="protein sequence ID" value="MCO6025925.1"/>
    <property type="molecule type" value="Genomic_DNA"/>
</dbReference>
<evidence type="ECO:0000259" key="1">
    <source>
        <dbReference type="PROSITE" id="PS50943"/>
    </source>
</evidence>
<dbReference type="Proteomes" id="UP001204015">
    <property type="component" value="Unassembled WGS sequence"/>
</dbReference>
<feature type="domain" description="HTH cro/C1-type" evidence="1">
    <location>
        <begin position="33"/>
        <end position="87"/>
    </location>
</feature>
<dbReference type="SMART" id="SM00530">
    <property type="entry name" value="HTH_XRE"/>
    <property type="match status" value="1"/>
</dbReference>
<dbReference type="CDD" id="cd00093">
    <property type="entry name" value="HTH_XRE"/>
    <property type="match status" value="1"/>
</dbReference>
<accession>A0ABT1BZ00</accession>
<evidence type="ECO:0000313" key="2">
    <source>
        <dbReference type="EMBL" id="MCO6025925.1"/>
    </source>
</evidence>
<gene>
    <name evidence="2" type="ORF">NG821_08765</name>
</gene>
<comment type="caution">
    <text evidence="2">The sequence shown here is derived from an EMBL/GenBank/DDBJ whole genome shotgun (WGS) entry which is preliminary data.</text>
</comment>
<proteinExistence type="predicted"/>
<dbReference type="PROSITE" id="PS50943">
    <property type="entry name" value="HTH_CROC1"/>
    <property type="match status" value="1"/>
</dbReference>
<dbReference type="SUPFAM" id="SSF47413">
    <property type="entry name" value="lambda repressor-like DNA-binding domains"/>
    <property type="match status" value="1"/>
</dbReference>
<keyword evidence="3" id="KW-1185">Reference proteome</keyword>
<dbReference type="InterPro" id="IPR001387">
    <property type="entry name" value="Cro/C1-type_HTH"/>
</dbReference>
<dbReference type="RefSeq" id="WP_252761283.1">
    <property type="nucleotide sequence ID" value="NZ_JAMXLY010000033.1"/>
</dbReference>
<dbReference type="Pfam" id="PF01381">
    <property type="entry name" value="HTH_3"/>
    <property type="match status" value="1"/>
</dbReference>